<dbReference type="AlphaFoldDB" id="A0A3M0JAB8"/>
<evidence type="ECO:0008006" key="3">
    <source>
        <dbReference type="Google" id="ProtNLM"/>
    </source>
</evidence>
<comment type="caution">
    <text evidence="1">The sequence shown here is derived from an EMBL/GenBank/DDBJ whole genome shotgun (WGS) entry which is preliminary data.</text>
</comment>
<dbReference type="STRING" id="333673.A0A3M0JAB8"/>
<evidence type="ECO:0000313" key="2">
    <source>
        <dbReference type="Proteomes" id="UP000269221"/>
    </source>
</evidence>
<protein>
    <recommendedName>
        <fullName evidence="3">Methyltransferase domain-containing protein</fullName>
    </recommendedName>
</protein>
<dbReference type="SUPFAM" id="SSF53335">
    <property type="entry name" value="S-adenosyl-L-methionine-dependent methyltransferases"/>
    <property type="match status" value="1"/>
</dbReference>
<organism evidence="1 2">
    <name type="scientific">Hirundo rustica rustica</name>
    <dbReference type="NCBI Taxonomy" id="333673"/>
    <lineage>
        <taxon>Eukaryota</taxon>
        <taxon>Metazoa</taxon>
        <taxon>Chordata</taxon>
        <taxon>Craniata</taxon>
        <taxon>Vertebrata</taxon>
        <taxon>Euteleostomi</taxon>
        <taxon>Archelosauria</taxon>
        <taxon>Archosauria</taxon>
        <taxon>Dinosauria</taxon>
        <taxon>Saurischia</taxon>
        <taxon>Theropoda</taxon>
        <taxon>Coelurosauria</taxon>
        <taxon>Aves</taxon>
        <taxon>Neognathae</taxon>
        <taxon>Neoaves</taxon>
        <taxon>Telluraves</taxon>
        <taxon>Australaves</taxon>
        <taxon>Passeriformes</taxon>
        <taxon>Sylvioidea</taxon>
        <taxon>Hirundinidae</taxon>
        <taxon>Hirundo</taxon>
    </lineage>
</organism>
<evidence type="ECO:0000313" key="1">
    <source>
        <dbReference type="EMBL" id="RMB97862.1"/>
    </source>
</evidence>
<dbReference type="OrthoDB" id="16290at2759"/>
<dbReference type="Proteomes" id="UP000269221">
    <property type="component" value="Unassembled WGS sequence"/>
</dbReference>
<sequence length="136" mass="14615">MTFGAGGHTRALLEKASDITVYALDRDPTAYEIAQQLSKAYPKDELCIAIDPLSPQPVALVVAAKVQNAALGLVKFQVVGLGLSIQPVQVPLWSPPTFQQIGTPSQLGDICKITDGGLNVIIQIINKDLKQDWAQH</sequence>
<dbReference type="PANTHER" id="PTHR11265">
    <property type="entry name" value="S-ADENOSYL-METHYLTRANSFERASE MRAW"/>
    <property type="match status" value="1"/>
</dbReference>
<dbReference type="InterPro" id="IPR002903">
    <property type="entry name" value="RsmH"/>
</dbReference>
<proteinExistence type="predicted"/>
<dbReference type="EMBL" id="QRBI01000154">
    <property type="protein sequence ID" value="RMB97862.1"/>
    <property type="molecule type" value="Genomic_DNA"/>
</dbReference>
<name>A0A3M0JAB8_HIRRU</name>
<dbReference type="GO" id="GO:0071424">
    <property type="term" value="F:rRNA (cytosine-N4-)-methyltransferase activity"/>
    <property type="evidence" value="ECO:0007669"/>
    <property type="project" value="TreeGrafter"/>
</dbReference>
<gene>
    <name evidence="1" type="ORF">DUI87_25340</name>
</gene>
<dbReference type="Pfam" id="PF01795">
    <property type="entry name" value="Methyltransf_5"/>
    <property type="match status" value="1"/>
</dbReference>
<dbReference type="PANTHER" id="PTHR11265:SF0">
    <property type="entry name" value="12S RRNA N4-METHYLCYTIDINE METHYLTRANSFERASE"/>
    <property type="match status" value="1"/>
</dbReference>
<dbReference type="GO" id="GO:0070475">
    <property type="term" value="P:rRNA base methylation"/>
    <property type="evidence" value="ECO:0007669"/>
    <property type="project" value="TreeGrafter"/>
</dbReference>
<reference evidence="1 2" key="1">
    <citation type="submission" date="2018-07" db="EMBL/GenBank/DDBJ databases">
        <title>A high quality draft genome assembly of the barn swallow (H. rustica rustica).</title>
        <authorList>
            <person name="Formenti G."/>
            <person name="Chiara M."/>
            <person name="Poveda L."/>
            <person name="Francoijs K.-J."/>
            <person name="Bonisoli-Alquati A."/>
            <person name="Canova L."/>
            <person name="Gianfranceschi L."/>
            <person name="Horner D.S."/>
            <person name="Saino N."/>
        </authorList>
    </citation>
    <scope>NUCLEOTIDE SEQUENCE [LARGE SCALE GENOMIC DNA]</scope>
    <source>
        <strain evidence="1">Chelidonia</strain>
        <tissue evidence="1">Blood</tissue>
    </source>
</reference>
<dbReference type="InterPro" id="IPR029063">
    <property type="entry name" value="SAM-dependent_MTases_sf"/>
</dbReference>
<accession>A0A3M0JAB8</accession>
<dbReference type="Gene3D" id="3.40.50.150">
    <property type="entry name" value="Vaccinia Virus protein VP39"/>
    <property type="match status" value="1"/>
</dbReference>
<keyword evidence="2" id="KW-1185">Reference proteome</keyword>